<evidence type="ECO:0000259" key="2">
    <source>
        <dbReference type="Pfam" id="PF13699"/>
    </source>
</evidence>
<dbReference type="OrthoDB" id="7597153at2"/>
<dbReference type="RefSeq" id="WP_092364770.1">
    <property type="nucleotide sequence ID" value="NZ_FNBM01000001.1"/>
</dbReference>
<proteinExistence type="predicted"/>
<dbReference type="Pfam" id="PF13699">
    <property type="entry name" value="eCIS_core"/>
    <property type="match status" value="1"/>
</dbReference>
<gene>
    <name evidence="3" type="ORF">SAMN05216381_0755</name>
</gene>
<dbReference type="EMBL" id="FNBM01000001">
    <property type="protein sequence ID" value="SDF02934.1"/>
    <property type="molecule type" value="Genomic_DNA"/>
</dbReference>
<feature type="domain" description="eCIS core" evidence="2">
    <location>
        <begin position="77"/>
        <end position="157"/>
    </location>
</feature>
<evidence type="ECO:0000313" key="4">
    <source>
        <dbReference type="Proteomes" id="UP000243378"/>
    </source>
</evidence>
<dbReference type="Proteomes" id="UP000243378">
    <property type="component" value="Unassembled WGS sequence"/>
</dbReference>
<protein>
    <recommendedName>
        <fullName evidence="2">eCIS core domain-containing protein</fullName>
    </recommendedName>
</protein>
<organism evidence="3 4">
    <name type="scientific">Phytopseudomonas seleniipraecipitans</name>
    <dbReference type="NCBI Taxonomy" id="640205"/>
    <lineage>
        <taxon>Bacteria</taxon>
        <taxon>Pseudomonadati</taxon>
        <taxon>Pseudomonadota</taxon>
        <taxon>Gammaproteobacteria</taxon>
        <taxon>Pseudomonadales</taxon>
        <taxon>Pseudomonadaceae</taxon>
        <taxon>Phytopseudomonas</taxon>
    </lineage>
</organism>
<evidence type="ECO:0000313" key="3">
    <source>
        <dbReference type="EMBL" id="SDF02934.1"/>
    </source>
</evidence>
<accession>A0A1G7HRM5</accession>
<feature type="chain" id="PRO_5017376876" description="eCIS core domain-containing protein" evidence="1">
    <location>
        <begin position="22"/>
        <end position="194"/>
    </location>
</feature>
<name>A0A1G7HRM5_9GAMM</name>
<dbReference type="InterPro" id="IPR025295">
    <property type="entry name" value="eCIS_core_dom"/>
</dbReference>
<sequence length="194" mass="21208">MSKVGLALVLLTVFQAAPVLACAPGETQVCLGGCICVPDPNGVLGPMQERAGAITATALEGWILRSRESAAREGALPIPAEIRRQLLPFYTAELLDSVRYKVGDTDELSAARNVMQNPDIKAVTLIDIIVFRTAQMAEQDAALWAHELLHVQQYREWGTAGFAARYSRDVNAVEAPAYRRQAEIARLLHEQARN</sequence>
<dbReference type="AlphaFoldDB" id="A0A1G7HRM5"/>
<feature type="signal peptide" evidence="1">
    <location>
        <begin position="1"/>
        <end position="21"/>
    </location>
</feature>
<reference evidence="3 4" key="1">
    <citation type="submission" date="2016-10" db="EMBL/GenBank/DDBJ databases">
        <authorList>
            <person name="de Groot N.N."/>
        </authorList>
    </citation>
    <scope>NUCLEOTIDE SEQUENCE [LARGE SCALE GENOMIC DNA]</scope>
    <source>
        <strain evidence="3 4">LMG 25475</strain>
    </source>
</reference>
<keyword evidence="1" id="KW-0732">Signal</keyword>
<evidence type="ECO:0000256" key="1">
    <source>
        <dbReference type="SAM" id="SignalP"/>
    </source>
</evidence>